<dbReference type="InterPro" id="IPR036388">
    <property type="entry name" value="WH-like_DNA-bd_sf"/>
</dbReference>
<dbReference type="InterPro" id="IPR001789">
    <property type="entry name" value="Sig_transdc_resp-reg_receiver"/>
</dbReference>
<keyword evidence="6" id="KW-1185">Reference proteome</keyword>
<dbReference type="GO" id="GO:0003723">
    <property type="term" value="F:RNA binding"/>
    <property type="evidence" value="ECO:0007669"/>
    <property type="project" value="InterPro"/>
</dbReference>
<evidence type="ECO:0000259" key="3">
    <source>
        <dbReference type="PROSITE" id="PS50921"/>
    </source>
</evidence>
<dbReference type="SMART" id="SM01012">
    <property type="entry name" value="ANTAR"/>
    <property type="match status" value="1"/>
</dbReference>
<feature type="modified residue" description="4-aspartylphosphate" evidence="1">
    <location>
        <position position="52"/>
    </location>
</feature>
<dbReference type="InterPro" id="IPR008327">
    <property type="entry name" value="Sig_transdc_resp-reg_antiterm"/>
</dbReference>
<dbReference type="PIRSF" id="PIRSF036382">
    <property type="entry name" value="RR_antiterm"/>
    <property type="match status" value="1"/>
</dbReference>
<evidence type="ECO:0000313" key="4">
    <source>
        <dbReference type="EMBL" id="MBB3174475.1"/>
    </source>
</evidence>
<dbReference type="Pfam" id="PF00072">
    <property type="entry name" value="Response_reg"/>
    <property type="match status" value="1"/>
</dbReference>
<evidence type="ECO:0000256" key="1">
    <source>
        <dbReference type="PROSITE-ProRule" id="PRU00169"/>
    </source>
</evidence>
<accession>A0A850NV69</accession>
<dbReference type="Proteomes" id="UP000565205">
    <property type="component" value="Unassembled WGS sequence"/>
</dbReference>
<sequence>MKVLLADENRRRVQALFEVLHADPALTVFRLESGMALIEAVSLHAPDVVLVDIARPDRDALDSVRALASTSQASPIALLVDEDDPELMEAAFEAGVCSYNVLTTPLTDAKPLLRAAIALYARFRRTEEELRRAQQLLADRMALDRAKRLLMQTDRLDEAQAHRLLQRRAMREQRRLPDIARDILRAHDKDTAR</sequence>
<dbReference type="PROSITE" id="PS50921">
    <property type="entry name" value="ANTAR"/>
    <property type="match status" value="1"/>
</dbReference>
<dbReference type="EMBL" id="JABXXQ010000360">
    <property type="protein sequence ID" value="NVN31385.1"/>
    <property type="molecule type" value="Genomic_DNA"/>
</dbReference>
<feature type="domain" description="ANTAR" evidence="3">
    <location>
        <begin position="123"/>
        <end position="184"/>
    </location>
</feature>
<dbReference type="Gene3D" id="3.40.50.2300">
    <property type="match status" value="1"/>
</dbReference>
<comment type="caution">
    <text evidence="5">The sequence shown here is derived from an EMBL/GenBank/DDBJ whole genome shotgun (WGS) entry which is preliminary data.</text>
</comment>
<dbReference type="EMBL" id="JACHXV010000008">
    <property type="protein sequence ID" value="MBB3174475.1"/>
    <property type="molecule type" value="Genomic_DNA"/>
</dbReference>
<dbReference type="GO" id="GO:0000160">
    <property type="term" value="P:phosphorelay signal transduction system"/>
    <property type="evidence" value="ECO:0007669"/>
    <property type="project" value="InterPro"/>
</dbReference>
<dbReference type="PROSITE" id="PS50110">
    <property type="entry name" value="RESPONSE_REGULATORY"/>
    <property type="match status" value="1"/>
</dbReference>
<feature type="domain" description="Response regulatory" evidence="2">
    <location>
        <begin position="2"/>
        <end position="117"/>
    </location>
</feature>
<name>A0A850NV69_9PROT</name>
<evidence type="ECO:0000313" key="7">
    <source>
        <dbReference type="Proteomes" id="UP000565205"/>
    </source>
</evidence>
<reference evidence="4 6" key="2">
    <citation type="submission" date="2020-08" db="EMBL/GenBank/DDBJ databases">
        <title>Genomic Encyclopedia of Type Strains, Phase III (KMG-III): the genomes of soil and plant-associated and newly described type strains.</title>
        <authorList>
            <person name="Whitman W."/>
        </authorList>
    </citation>
    <scope>NUCLEOTIDE SEQUENCE [LARGE SCALE GENOMIC DNA]</scope>
    <source>
        <strain evidence="4 6">CECT 8088</strain>
    </source>
</reference>
<dbReference type="SUPFAM" id="SSF52172">
    <property type="entry name" value="CheY-like"/>
    <property type="match status" value="1"/>
</dbReference>
<dbReference type="InterPro" id="IPR005561">
    <property type="entry name" value="ANTAR"/>
</dbReference>
<dbReference type="SMART" id="SM00448">
    <property type="entry name" value="REC"/>
    <property type="match status" value="1"/>
</dbReference>
<gene>
    <name evidence="4" type="ORF">FHR90_002316</name>
    <name evidence="5" type="ORF">HUK83_13730</name>
</gene>
<dbReference type="InterPro" id="IPR011006">
    <property type="entry name" value="CheY-like_superfamily"/>
</dbReference>
<organism evidence="5 7">
    <name type="scientific">Endobacter medicaginis</name>
    <dbReference type="NCBI Taxonomy" id="1181271"/>
    <lineage>
        <taxon>Bacteria</taxon>
        <taxon>Pseudomonadati</taxon>
        <taxon>Pseudomonadota</taxon>
        <taxon>Alphaproteobacteria</taxon>
        <taxon>Acetobacterales</taxon>
        <taxon>Acetobacteraceae</taxon>
        <taxon>Endobacter</taxon>
    </lineage>
</organism>
<evidence type="ECO:0000259" key="2">
    <source>
        <dbReference type="PROSITE" id="PS50110"/>
    </source>
</evidence>
<dbReference type="CDD" id="cd00156">
    <property type="entry name" value="REC"/>
    <property type="match status" value="1"/>
</dbReference>
<protein>
    <submittedName>
        <fullName evidence="5">ANTAR domain-containing protein</fullName>
    </submittedName>
    <submittedName>
        <fullName evidence="4">Response regulator NasT</fullName>
    </submittedName>
</protein>
<evidence type="ECO:0000313" key="6">
    <source>
        <dbReference type="Proteomes" id="UP000557688"/>
    </source>
</evidence>
<dbReference type="Pfam" id="PF03861">
    <property type="entry name" value="ANTAR"/>
    <property type="match status" value="1"/>
</dbReference>
<dbReference type="Proteomes" id="UP000557688">
    <property type="component" value="Unassembled WGS sequence"/>
</dbReference>
<dbReference type="RefSeq" id="WP_176625672.1">
    <property type="nucleotide sequence ID" value="NZ_JABXXQ010000360.1"/>
</dbReference>
<dbReference type="AlphaFoldDB" id="A0A850NV69"/>
<reference evidence="5 7" key="1">
    <citation type="submission" date="2020-06" db="EMBL/GenBank/DDBJ databases">
        <title>Description of novel acetic acid bacteria.</title>
        <authorList>
            <person name="Sombolestani A."/>
        </authorList>
    </citation>
    <scope>NUCLEOTIDE SEQUENCE [LARGE SCALE GENOMIC DNA]</scope>
    <source>
        <strain evidence="5 7">LMG 26838</strain>
    </source>
</reference>
<keyword evidence="1" id="KW-0597">Phosphoprotein</keyword>
<dbReference type="Gene3D" id="1.10.10.10">
    <property type="entry name" value="Winged helix-like DNA-binding domain superfamily/Winged helix DNA-binding domain"/>
    <property type="match status" value="1"/>
</dbReference>
<evidence type="ECO:0000313" key="5">
    <source>
        <dbReference type="EMBL" id="NVN31385.1"/>
    </source>
</evidence>
<proteinExistence type="predicted"/>